<proteinExistence type="predicted"/>
<sequence>MTPRLAFIALMTLPLAACEGVTIPGMDRAAPLVEGHKGPPGVSPLEQPIETGTEMRPVSTAEAATYNTAAFSARGNEPFWAVDVAGSTALYKTPDNQNGRPIRVNRLVFAQGVEYIGVHAGRPFALNIRAAECRDSMSGQDFPFSARLTVSGNTQTGCAAAATAETAQAVAATRAPAPATPRATTNSPRPAASRPAAVPAAAAAAGAETSAPAPASQPAASPAPTAPASEGTGDLPPPPTASGTPAATAAPIVPELRVLPPAQSTGADTTATEPAD</sequence>
<dbReference type="RefSeq" id="WP_089387762.1">
    <property type="nucleotide sequence ID" value="NZ_FZNM01000004.1"/>
</dbReference>
<feature type="signal peptide" evidence="2">
    <location>
        <begin position="1"/>
        <end position="17"/>
    </location>
</feature>
<feature type="compositionally biased region" description="Low complexity" evidence="1">
    <location>
        <begin position="241"/>
        <end position="251"/>
    </location>
</feature>
<protein>
    <submittedName>
        <fullName evidence="3">Uncharacterized protein</fullName>
    </submittedName>
</protein>
<dbReference type="Proteomes" id="UP000292859">
    <property type="component" value="Unassembled WGS sequence"/>
</dbReference>
<dbReference type="OrthoDB" id="9809132at2"/>
<dbReference type="EMBL" id="FZNM01000004">
    <property type="protein sequence ID" value="SNR45320.1"/>
    <property type="molecule type" value="Genomic_DNA"/>
</dbReference>
<dbReference type="Proteomes" id="UP000198409">
    <property type="component" value="Unassembled WGS sequence"/>
</dbReference>
<feature type="compositionally biased region" description="Polar residues" evidence="1">
    <location>
        <begin position="262"/>
        <end position="276"/>
    </location>
</feature>
<keyword evidence="2" id="KW-0732">Signal</keyword>
<gene>
    <name evidence="4" type="ORF">EYF88_08130</name>
    <name evidence="3" type="ORF">SAMN06265378_104155</name>
</gene>
<evidence type="ECO:0000313" key="4">
    <source>
        <dbReference type="EMBL" id="TBN50870.1"/>
    </source>
</evidence>
<name>A0A238WFG6_9RHOB</name>
<organism evidence="3 5">
    <name type="scientific">Paracoccus sediminis</name>
    <dbReference type="NCBI Taxonomy" id="1214787"/>
    <lineage>
        <taxon>Bacteria</taxon>
        <taxon>Pseudomonadati</taxon>
        <taxon>Pseudomonadota</taxon>
        <taxon>Alphaproteobacteria</taxon>
        <taxon>Rhodobacterales</taxon>
        <taxon>Paracoccaceae</taxon>
        <taxon>Paracoccus</taxon>
    </lineage>
</organism>
<reference evidence="5" key="1">
    <citation type="submission" date="2017-06" db="EMBL/GenBank/DDBJ databases">
        <authorList>
            <person name="Varghese N."/>
            <person name="Submissions S."/>
        </authorList>
    </citation>
    <scope>NUCLEOTIDE SEQUENCE [LARGE SCALE GENOMIC DNA]</scope>
    <source>
        <strain evidence="5">DSM 26170</strain>
    </source>
</reference>
<feature type="chain" id="PRO_5012850824" evidence="2">
    <location>
        <begin position="18"/>
        <end position="276"/>
    </location>
</feature>
<dbReference type="EMBL" id="SIRL01000004">
    <property type="protein sequence ID" value="TBN50870.1"/>
    <property type="molecule type" value="Genomic_DNA"/>
</dbReference>
<accession>A0A238WFG6</accession>
<feature type="region of interest" description="Disordered" evidence="1">
    <location>
        <begin position="171"/>
        <end position="276"/>
    </location>
</feature>
<evidence type="ECO:0000256" key="1">
    <source>
        <dbReference type="SAM" id="MobiDB-lite"/>
    </source>
</evidence>
<evidence type="ECO:0000256" key="2">
    <source>
        <dbReference type="SAM" id="SignalP"/>
    </source>
</evidence>
<evidence type="ECO:0000313" key="6">
    <source>
        <dbReference type="Proteomes" id="UP000292859"/>
    </source>
</evidence>
<dbReference type="AlphaFoldDB" id="A0A238WFG6"/>
<reference evidence="3" key="2">
    <citation type="submission" date="2017-06" db="EMBL/GenBank/DDBJ databases">
        <authorList>
            <person name="Kim H.J."/>
            <person name="Triplett B.A."/>
        </authorList>
    </citation>
    <scope>NUCLEOTIDE SEQUENCE [LARGE SCALE GENOMIC DNA]</scope>
    <source>
        <strain evidence="3">DSM 26170</strain>
    </source>
</reference>
<feature type="compositionally biased region" description="Low complexity" evidence="1">
    <location>
        <begin position="171"/>
        <end position="230"/>
    </location>
</feature>
<evidence type="ECO:0000313" key="3">
    <source>
        <dbReference type="EMBL" id="SNR45320.1"/>
    </source>
</evidence>
<keyword evidence="6" id="KW-1185">Reference proteome</keyword>
<evidence type="ECO:0000313" key="5">
    <source>
        <dbReference type="Proteomes" id="UP000198409"/>
    </source>
</evidence>
<reference evidence="4 6" key="3">
    <citation type="submission" date="2019-02" db="EMBL/GenBank/DDBJ databases">
        <authorList>
            <person name="Zhang G."/>
        </authorList>
    </citation>
    <scope>NUCLEOTIDE SEQUENCE [LARGE SCALE GENOMIC DNA]</scope>
    <source>
        <strain evidence="4 6">CMB17</strain>
    </source>
</reference>